<dbReference type="PANTHER" id="PTHR42973">
    <property type="entry name" value="BINDING OXIDOREDUCTASE, PUTATIVE (AFU_ORTHOLOGUE AFUA_1G17690)-RELATED"/>
    <property type="match status" value="1"/>
</dbReference>
<feature type="signal peptide" evidence="6">
    <location>
        <begin position="1"/>
        <end position="18"/>
    </location>
</feature>
<dbReference type="InterPro" id="IPR016169">
    <property type="entry name" value="FAD-bd_PCMH_sub2"/>
</dbReference>
<comment type="caution">
    <text evidence="8">The sequence shown here is derived from an EMBL/GenBank/DDBJ whole genome shotgun (WGS) entry which is preliminary data.</text>
</comment>
<dbReference type="Proteomes" id="UP001148614">
    <property type="component" value="Unassembled WGS sequence"/>
</dbReference>
<dbReference type="InterPro" id="IPR050416">
    <property type="entry name" value="FAD-linked_Oxidoreductase"/>
</dbReference>
<evidence type="ECO:0000256" key="5">
    <source>
        <dbReference type="ARBA" id="ARBA00023002"/>
    </source>
</evidence>
<evidence type="ECO:0000259" key="7">
    <source>
        <dbReference type="PROSITE" id="PS51387"/>
    </source>
</evidence>
<keyword evidence="3" id="KW-0285">Flavoprotein</keyword>
<keyword evidence="6" id="KW-0732">Signal</keyword>
<evidence type="ECO:0000256" key="3">
    <source>
        <dbReference type="ARBA" id="ARBA00022630"/>
    </source>
</evidence>
<dbReference type="InterPro" id="IPR012951">
    <property type="entry name" value="BBE"/>
</dbReference>
<dbReference type="Gene3D" id="3.30.465.10">
    <property type="match status" value="1"/>
</dbReference>
<evidence type="ECO:0000256" key="4">
    <source>
        <dbReference type="ARBA" id="ARBA00022827"/>
    </source>
</evidence>
<dbReference type="Pfam" id="PF08031">
    <property type="entry name" value="BBE"/>
    <property type="match status" value="1"/>
</dbReference>
<dbReference type="InterPro" id="IPR036318">
    <property type="entry name" value="FAD-bd_PCMH-like_sf"/>
</dbReference>
<sequence>MHISSILYCLVFPGLALGRPPVKLRTTPSSIGSYDWSPQTVISTPDEPGFFNATARWTIYRPPSFNLEISPATEEDVITAIQYAQANNMSFLATGGRHGYSTSLGALKGGLEIDLSQLNSISIDKAAKTLTIGPGVRFRDIFDPVYEAGFQIQTGSCSCVGMMGATLGGGIGRLLGLNGLIIDALISARLVTASGEVLTVSKTSNPELFWGLKGAGFNFGIVTEATFELHPLYKGGIWTNADLIFTGDKNHTYFETLASLAPLPADLAVETLMNWNATLNETQLVLSVVYAGPMAEGLEAMAPILDLGPSYSHIKEIHWNELSTQSLFALDPEICEDGNIWDIHGVSLRDFSAPTYEAVFETLKEFWAANPGGLNSQVTLESWPNEAAIAIPESSAAYPWRDATTNVLIQFKWDGSDDSLEGPSNVAGKKIRSQLAATSGYDDLAVYVNYAWGDETPAQMYGASNLPRLVALKQKYDPNNFFGFYNALPTSLD</sequence>
<feature type="chain" id="PRO_5040860177" description="FAD-binding PCMH-type domain-containing protein" evidence="6">
    <location>
        <begin position="19"/>
        <end position="493"/>
    </location>
</feature>
<proteinExistence type="inferred from homology"/>
<dbReference type="Pfam" id="PF01565">
    <property type="entry name" value="FAD_binding_4"/>
    <property type="match status" value="1"/>
</dbReference>
<dbReference type="InterPro" id="IPR006094">
    <property type="entry name" value="Oxid_FAD_bind_N"/>
</dbReference>
<comment type="cofactor">
    <cofactor evidence="1">
        <name>FAD</name>
        <dbReference type="ChEBI" id="CHEBI:57692"/>
    </cofactor>
</comment>
<evidence type="ECO:0000256" key="2">
    <source>
        <dbReference type="ARBA" id="ARBA00005466"/>
    </source>
</evidence>
<evidence type="ECO:0000313" key="8">
    <source>
        <dbReference type="EMBL" id="KAJ3564993.1"/>
    </source>
</evidence>
<dbReference type="GO" id="GO:0016491">
    <property type="term" value="F:oxidoreductase activity"/>
    <property type="evidence" value="ECO:0007669"/>
    <property type="project" value="UniProtKB-KW"/>
</dbReference>
<dbReference type="PROSITE" id="PS51387">
    <property type="entry name" value="FAD_PCMH"/>
    <property type="match status" value="1"/>
</dbReference>
<dbReference type="GO" id="GO:0071949">
    <property type="term" value="F:FAD binding"/>
    <property type="evidence" value="ECO:0007669"/>
    <property type="project" value="InterPro"/>
</dbReference>
<organism evidence="8 9">
    <name type="scientific">Xylaria arbuscula</name>
    <dbReference type="NCBI Taxonomy" id="114810"/>
    <lineage>
        <taxon>Eukaryota</taxon>
        <taxon>Fungi</taxon>
        <taxon>Dikarya</taxon>
        <taxon>Ascomycota</taxon>
        <taxon>Pezizomycotina</taxon>
        <taxon>Sordariomycetes</taxon>
        <taxon>Xylariomycetidae</taxon>
        <taxon>Xylariales</taxon>
        <taxon>Xylariaceae</taxon>
        <taxon>Xylaria</taxon>
    </lineage>
</organism>
<name>A0A9W8NA70_9PEZI</name>
<gene>
    <name evidence="8" type="ORF">NPX13_g7657</name>
</gene>
<dbReference type="OrthoDB" id="415825at2759"/>
<accession>A0A9W8NA70</accession>
<evidence type="ECO:0000256" key="6">
    <source>
        <dbReference type="SAM" id="SignalP"/>
    </source>
</evidence>
<reference evidence="8" key="1">
    <citation type="submission" date="2022-07" db="EMBL/GenBank/DDBJ databases">
        <title>Genome Sequence of Xylaria arbuscula.</title>
        <authorList>
            <person name="Buettner E."/>
        </authorList>
    </citation>
    <scope>NUCLEOTIDE SEQUENCE</scope>
    <source>
        <strain evidence="8">VT107</strain>
    </source>
</reference>
<keyword evidence="4" id="KW-0274">FAD</keyword>
<dbReference type="PANTHER" id="PTHR42973:SF9">
    <property type="entry name" value="FAD-BINDING PCMH-TYPE DOMAIN-CONTAINING PROTEIN-RELATED"/>
    <property type="match status" value="1"/>
</dbReference>
<dbReference type="SUPFAM" id="SSF56176">
    <property type="entry name" value="FAD-binding/transporter-associated domain-like"/>
    <property type="match status" value="1"/>
</dbReference>
<dbReference type="EMBL" id="JANPWZ010001544">
    <property type="protein sequence ID" value="KAJ3564993.1"/>
    <property type="molecule type" value="Genomic_DNA"/>
</dbReference>
<dbReference type="VEuPathDB" id="FungiDB:F4678DRAFT_460588"/>
<keyword evidence="5" id="KW-0560">Oxidoreductase</keyword>
<dbReference type="AlphaFoldDB" id="A0A9W8NA70"/>
<evidence type="ECO:0000256" key="1">
    <source>
        <dbReference type="ARBA" id="ARBA00001974"/>
    </source>
</evidence>
<feature type="domain" description="FAD-binding PCMH-type" evidence="7">
    <location>
        <begin position="60"/>
        <end position="232"/>
    </location>
</feature>
<evidence type="ECO:0000313" key="9">
    <source>
        <dbReference type="Proteomes" id="UP001148614"/>
    </source>
</evidence>
<comment type="similarity">
    <text evidence="2">Belongs to the oxygen-dependent FAD-linked oxidoreductase family.</text>
</comment>
<protein>
    <recommendedName>
        <fullName evidence="7">FAD-binding PCMH-type domain-containing protein</fullName>
    </recommendedName>
</protein>
<dbReference type="Gene3D" id="3.40.462.20">
    <property type="match status" value="1"/>
</dbReference>
<keyword evidence="9" id="KW-1185">Reference proteome</keyword>
<dbReference type="InterPro" id="IPR016166">
    <property type="entry name" value="FAD-bd_PCMH"/>
</dbReference>